<keyword evidence="4 10" id="KW-0547">Nucleotide-binding</keyword>
<comment type="function">
    <text evidence="8 10">Molecular chaperone. Has ATPase activity.</text>
</comment>
<evidence type="ECO:0000256" key="6">
    <source>
        <dbReference type="ARBA" id="ARBA00023016"/>
    </source>
</evidence>
<dbReference type="SUPFAM" id="SSF55874">
    <property type="entry name" value="ATPase domain of HSP90 chaperone/DNA topoisomerase II/histidine kinase"/>
    <property type="match status" value="1"/>
</dbReference>
<evidence type="ECO:0000256" key="10">
    <source>
        <dbReference type="HAMAP-Rule" id="MF_00505"/>
    </source>
</evidence>
<evidence type="ECO:0000256" key="4">
    <source>
        <dbReference type="ARBA" id="ARBA00022741"/>
    </source>
</evidence>
<evidence type="ECO:0000313" key="14">
    <source>
        <dbReference type="Proteomes" id="UP000199477"/>
    </source>
</evidence>
<name>A0A1I2CEY6_9GAMM</name>
<dbReference type="CDD" id="cd16927">
    <property type="entry name" value="HATPase_Hsp90-like"/>
    <property type="match status" value="1"/>
</dbReference>
<feature type="binding site" evidence="11">
    <location>
        <position position="335"/>
    </location>
    <ligand>
        <name>ATP</name>
        <dbReference type="ChEBI" id="CHEBI:30616"/>
    </ligand>
</feature>
<dbReference type="SMART" id="SM00387">
    <property type="entry name" value="HATPase_c"/>
    <property type="match status" value="1"/>
</dbReference>
<dbReference type="InterPro" id="IPR036890">
    <property type="entry name" value="HATPase_C_sf"/>
</dbReference>
<dbReference type="PIRSF" id="PIRSF002583">
    <property type="entry name" value="Hsp90"/>
    <property type="match status" value="1"/>
</dbReference>
<dbReference type="InterPro" id="IPR020575">
    <property type="entry name" value="Hsp90_N"/>
</dbReference>
<dbReference type="GO" id="GO:0051082">
    <property type="term" value="F:unfolded protein binding"/>
    <property type="evidence" value="ECO:0007669"/>
    <property type="project" value="UniProtKB-UniRule"/>
</dbReference>
<feature type="binding site" evidence="11">
    <location>
        <begin position="121"/>
        <end position="126"/>
    </location>
    <ligand>
        <name>ATP</name>
        <dbReference type="ChEBI" id="CHEBI:30616"/>
    </ligand>
</feature>
<dbReference type="PRINTS" id="PR00775">
    <property type="entry name" value="HEATSHOCK90"/>
</dbReference>
<dbReference type="HAMAP" id="MF_00505">
    <property type="entry name" value="HSP90"/>
    <property type="match status" value="1"/>
</dbReference>
<dbReference type="GO" id="GO:0005737">
    <property type="term" value="C:cytoplasm"/>
    <property type="evidence" value="ECO:0007669"/>
    <property type="project" value="UniProtKB-SubCell"/>
</dbReference>
<dbReference type="Proteomes" id="UP000199477">
    <property type="component" value="Unassembled WGS sequence"/>
</dbReference>
<organism evidence="13 14">
    <name type="scientific">Dyella marensis</name>
    <dbReference type="NCBI Taxonomy" id="500610"/>
    <lineage>
        <taxon>Bacteria</taxon>
        <taxon>Pseudomonadati</taxon>
        <taxon>Pseudomonadota</taxon>
        <taxon>Gammaproteobacteria</taxon>
        <taxon>Lysobacterales</taxon>
        <taxon>Rhodanobacteraceae</taxon>
        <taxon>Dyella</taxon>
    </lineage>
</organism>
<feature type="region of interest" description="C" evidence="10">
    <location>
        <begin position="549"/>
        <end position="620"/>
    </location>
</feature>
<feature type="domain" description="Histidine kinase/HSP90-like ATPase" evidence="12">
    <location>
        <begin position="26"/>
        <end position="183"/>
    </location>
</feature>
<sequence>MTTETRKFEAEVAQVLHLVTHSLYSHKEIFLRELISNASDACDKLRFESIAQPELLAGDGELHIDVSWDPQARTVTVRDNGVGMNVDEVVANIGTIASSGTRRFLDAMSAEQKTDARLIGQFGVGFYSAFVVADRVTVLTRRAGAPAGEGVKWESDGKGEYSLERVELAERGTAVILHLKADEDEFLQPWTLKSLITRYSDHVAFPIRLPVEQDGKPGEEWETVNAASALWTKPKSEISDEDYQSFYKSLGHDFNDALAWAHNRVEGSQSFTTLLYIPAQPPFELMMGGRDERKGLKLYIKRVFIMDAAEELLPNYLRFVRGVVDADDLPLNVSREILQQNRQLERIKSACVKRVLDLLEKMARDEPEKFATFYKAFGNTLKEGIAEDHANRERIAKLLRFASTKGEGAAQAVSLDDYILRMAPGQDIIWYITADSHAAAIGSPQLEAFKAKGIEVLLMSDRIDEWMLGSLNEYAGKKLQNVAKGELPLDEADKQRQQEASAAAAPLLDKLKSLLGERVKDVRVSARLTDSPSCLALSDYEMAPHLARLLREAGHDMPESKPVLEINPRHALLQRVEAEGDETRAGDLANLLLEQAEIAAGAQLPDPAAFVQRMNRVLLG</sequence>
<dbReference type="Gene3D" id="3.30.565.10">
    <property type="entry name" value="Histidine kinase-like ATPase, C-terminal domain"/>
    <property type="match status" value="1"/>
</dbReference>
<dbReference type="EMBL" id="FONH01000003">
    <property type="protein sequence ID" value="SFE66881.1"/>
    <property type="molecule type" value="Genomic_DNA"/>
</dbReference>
<feature type="binding site" evidence="11">
    <location>
        <position position="92"/>
    </location>
    <ligand>
        <name>ATP</name>
        <dbReference type="ChEBI" id="CHEBI:30616"/>
    </ligand>
</feature>
<protein>
    <recommendedName>
        <fullName evidence="9 10">Chaperone protein HtpG</fullName>
    </recommendedName>
    <alternativeName>
        <fullName evidence="10">Heat shock protein HtpG</fullName>
    </alternativeName>
    <alternativeName>
        <fullName evidence="10">High temperature protein G</fullName>
    </alternativeName>
</protein>
<comment type="caution">
    <text evidence="10">Lacks conserved residue(s) required for the propagation of feature annotation.</text>
</comment>
<gene>
    <name evidence="10" type="primary">htpG</name>
    <name evidence="13" type="ORF">SAMN02799615_01480</name>
</gene>
<dbReference type="GO" id="GO:0005524">
    <property type="term" value="F:ATP binding"/>
    <property type="evidence" value="ECO:0007669"/>
    <property type="project" value="UniProtKB-UniRule"/>
</dbReference>
<evidence type="ECO:0000256" key="2">
    <source>
        <dbReference type="ARBA" id="ARBA00008239"/>
    </source>
</evidence>
<comment type="subcellular location">
    <subcellularLocation>
        <location evidence="1 10">Cytoplasm</location>
    </subcellularLocation>
</comment>
<feature type="binding site" evidence="11">
    <location>
        <position position="84"/>
    </location>
    <ligand>
        <name>ATP</name>
        <dbReference type="ChEBI" id="CHEBI:30616"/>
    </ligand>
</feature>
<dbReference type="STRING" id="500610.SAMN02799615_01480"/>
<feature type="binding site" evidence="11">
    <location>
        <begin position="99"/>
        <end position="100"/>
    </location>
    <ligand>
        <name>ATP</name>
        <dbReference type="ChEBI" id="CHEBI:30616"/>
    </ligand>
</feature>
<dbReference type="Pfam" id="PF13589">
    <property type="entry name" value="HATPase_c_3"/>
    <property type="match status" value="1"/>
</dbReference>
<dbReference type="FunFam" id="3.30.230.80:FF:000002">
    <property type="entry name" value="Molecular chaperone HtpG"/>
    <property type="match status" value="1"/>
</dbReference>
<dbReference type="SUPFAM" id="SSF54211">
    <property type="entry name" value="Ribosomal protein S5 domain 2-like"/>
    <property type="match status" value="1"/>
</dbReference>
<keyword evidence="5 10" id="KW-0067">ATP-binding</keyword>
<accession>A0A1I2CEY6</accession>
<dbReference type="PROSITE" id="PS00298">
    <property type="entry name" value="HSP90"/>
    <property type="match status" value="1"/>
</dbReference>
<comment type="similarity">
    <text evidence="2 10">Belongs to the heat shock protein 90 family.</text>
</comment>
<dbReference type="SUPFAM" id="SSF110942">
    <property type="entry name" value="HSP90 C-terminal domain"/>
    <property type="match status" value="1"/>
</dbReference>
<evidence type="ECO:0000256" key="1">
    <source>
        <dbReference type="ARBA" id="ARBA00004496"/>
    </source>
</evidence>
<comment type="subunit">
    <text evidence="10">Homodimer.</text>
</comment>
<dbReference type="InterPro" id="IPR003594">
    <property type="entry name" value="HATPase_dom"/>
</dbReference>
<keyword evidence="14" id="KW-1185">Reference proteome</keyword>
<evidence type="ECO:0000256" key="8">
    <source>
        <dbReference type="ARBA" id="ARBA00058590"/>
    </source>
</evidence>
<dbReference type="InterPro" id="IPR019805">
    <property type="entry name" value="Heat_shock_protein_90_CS"/>
</dbReference>
<dbReference type="InterPro" id="IPR020568">
    <property type="entry name" value="Ribosomal_Su5_D2-typ_SF"/>
</dbReference>
<reference evidence="14" key="1">
    <citation type="submission" date="2016-10" db="EMBL/GenBank/DDBJ databases">
        <authorList>
            <person name="Varghese N."/>
            <person name="Submissions S."/>
        </authorList>
    </citation>
    <scope>NUCLEOTIDE SEQUENCE [LARGE SCALE GENOMIC DNA]</scope>
    <source>
        <strain evidence="14">UNC178MFTsu3.1</strain>
    </source>
</reference>
<dbReference type="Gene3D" id="3.40.50.11260">
    <property type="match status" value="1"/>
</dbReference>
<keyword evidence="6 10" id="KW-0346">Stress response</keyword>
<feature type="binding site" evidence="11">
    <location>
        <position position="173"/>
    </location>
    <ligand>
        <name>ATP</name>
        <dbReference type="ChEBI" id="CHEBI:30616"/>
    </ligand>
</feature>
<feature type="binding site" evidence="11">
    <location>
        <position position="33"/>
    </location>
    <ligand>
        <name>ATP</name>
        <dbReference type="ChEBI" id="CHEBI:30616"/>
    </ligand>
</feature>
<dbReference type="GO" id="GO:0016887">
    <property type="term" value="F:ATP hydrolysis activity"/>
    <property type="evidence" value="ECO:0007669"/>
    <property type="project" value="InterPro"/>
</dbReference>
<feature type="binding site" evidence="11">
    <location>
        <position position="79"/>
    </location>
    <ligand>
        <name>ATP</name>
        <dbReference type="ChEBI" id="CHEBI:30616"/>
    </ligand>
</feature>
<dbReference type="GO" id="GO:0140662">
    <property type="term" value="F:ATP-dependent protein folding chaperone"/>
    <property type="evidence" value="ECO:0007669"/>
    <property type="project" value="InterPro"/>
</dbReference>
<dbReference type="AlphaFoldDB" id="A0A1I2CEY6"/>
<evidence type="ECO:0000256" key="7">
    <source>
        <dbReference type="ARBA" id="ARBA00023186"/>
    </source>
</evidence>
<dbReference type="Pfam" id="PF00183">
    <property type="entry name" value="HSP90"/>
    <property type="match status" value="1"/>
</dbReference>
<dbReference type="Gene3D" id="1.20.120.790">
    <property type="entry name" value="Heat shock protein 90, C-terminal domain"/>
    <property type="match status" value="1"/>
</dbReference>
<keyword evidence="7 10" id="KW-0143">Chaperone</keyword>
<dbReference type="InterPro" id="IPR001404">
    <property type="entry name" value="Hsp90_fam"/>
</dbReference>
<dbReference type="Gene3D" id="3.30.230.80">
    <property type="match status" value="1"/>
</dbReference>
<evidence type="ECO:0000259" key="12">
    <source>
        <dbReference type="SMART" id="SM00387"/>
    </source>
</evidence>
<proteinExistence type="inferred from homology"/>
<feature type="region of interest" description="A; substrate-binding" evidence="10">
    <location>
        <begin position="1"/>
        <end position="335"/>
    </location>
</feature>
<evidence type="ECO:0000256" key="11">
    <source>
        <dbReference type="PIRSR" id="PIRSR002583-1"/>
    </source>
</evidence>
<evidence type="ECO:0000256" key="3">
    <source>
        <dbReference type="ARBA" id="ARBA00022490"/>
    </source>
</evidence>
<keyword evidence="3 10" id="KW-0963">Cytoplasm</keyword>
<evidence type="ECO:0000256" key="9">
    <source>
        <dbReference type="ARBA" id="ARBA00070675"/>
    </source>
</evidence>
<dbReference type="RefSeq" id="WP_035323767.1">
    <property type="nucleotide sequence ID" value="NZ_FONH01000003.1"/>
</dbReference>
<feature type="binding site" evidence="11">
    <location>
        <position position="37"/>
    </location>
    <ligand>
        <name>ATP</name>
        <dbReference type="ChEBI" id="CHEBI:30616"/>
    </ligand>
</feature>
<dbReference type="InterPro" id="IPR037196">
    <property type="entry name" value="HSP90_C"/>
</dbReference>
<evidence type="ECO:0000256" key="5">
    <source>
        <dbReference type="ARBA" id="ARBA00022840"/>
    </source>
</evidence>
<dbReference type="FunFam" id="3.30.565.10:FF:000009">
    <property type="entry name" value="Molecular chaperone HtpG"/>
    <property type="match status" value="1"/>
</dbReference>
<dbReference type="PANTHER" id="PTHR11528">
    <property type="entry name" value="HEAT SHOCK PROTEIN 90 FAMILY MEMBER"/>
    <property type="match status" value="1"/>
</dbReference>
<evidence type="ECO:0000313" key="13">
    <source>
        <dbReference type="EMBL" id="SFE66881.1"/>
    </source>
</evidence>
<dbReference type="NCBIfam" id="NF003555">
    <property type="entry name" value="PRK05218.1"/>
    <property type="match status" value="1"/>
</dbReference>